<proteinExistence type="predicted"/>
<organism evidence="1 2">
    <name type="scientific">Brenneria goodwinii</name>
    <dbReference type="NCBI Taxonomy" id="1109412"/>
    <lineage>
        <taxon>Bacteria</taxon>
        <taxon>Pseudomonadati</taxon>
        <taxon>Pseudomonadota</taxon>
        <taxon>Gammaproteobacteria</taxon>
        <taxon>Enterobacterales</taxon>
        <taxon>Pectobacteriaceae</taxon>
        <taxon>Brenneria</taxon>
    </lineage>
</organism>
<dbReference type="AlphaFoldDB" id="A0A0G4K1G7"/>
<reference evidence="2" key="1">
    <citation type="submission" date="2015-01" db="EMBL/GenBank/DDBJ databases">
        <authorList>
            <person name="Paterson Steve"/>
        </authorList>
    </citation>
    <scope>NUCLEOTIDE SEQUENCE [LARGE SCALE GENOMIC DNA]</scope>
    <source>
        <strain evidence="2">OBR1</strain>
    </source>
</reference>
<protein>
    <submittedName>
        <fullName evidence="1">Uncharacterized protein</fullName>
    </submittedName>
</protein>
<sequence>MTCRKYLPDNHVNVPFQGDRVSVFSCLISLIIYLVEKKQ</sequence>
<dbReference type="Proteomes" id="UP000044377">
    <property type="component" value="Unassembled WGS sequence"/>
</dbReference>
<dbReference type="EMBL" id="CGIG01000001">
    <property type="protein sequence ID" value="CPR20747.1"/>
    <property type="molecule type" value="Genomic_DNA"/>
</dbReference>
<evidence type="ECO:0000313" key="1">
    <source>
        <dbReference type="EMBL" id="CPR20747.1"/>
    </source>
</evidence>
<accession>A0A0G4K1G7</accession>
<name>A0A0G4K1G7_9GAMM</name>
<keyword evidence="2" id="KW-1185">Reference proteome</keyword>
<gene>
    <name evidence="1" type="ORF">BN1221_04490</name>
</gene>
<evidence type="ECO:0000313" key="2">
    <source>
        <dbReference type="Proteomes" id="UP000044377"/>
    </source>
</evidence>